<dbReference type="EMBL" id="BJFL01000052">
    <property type="protein sequence ID" value="GDY33715.1"/>
    <property type="molecule type" value="Genomic_DNA"/>
</dbReference>
<proteinExistence type="predicted"/>
<comment type="caution">
    <text evidence="1">The sequence shown here is derived from an EMBL/GenBank/DDBJ whole genome shotgun (WGS) entry which is preliminary data.</text>
</comment>
<organism evidence="1 2">
    <name type="scientific">Gandjariella thermophila</name>
    <dbReference type="NCBI Taxonomy" id="1931992"/>
    <lineage>
        <taxon>Bacteria</taxon>
        <taxon>Bacillati</taxon>
        <taxon>Actinomycetota</taxon>
        <taxon>Actinomycetes</taxon>
        <taxon>Pseudonocardiales</taxon>
        <taxon>Pseudonocardiaceae</taxon>
        <taxon>Gandjariella</taxon>
    </lineage>
</organism>
<protein>
    <submittedName>
        <fullName evidence="1">Uncharacterized protein</fullName>
    </submittedName>
</protein>
<reference evidence="2" key="1">
    <citation type="submission" date="2019-04" db="EMBL/GenBank/DDBJ databases">
        <title>Draft genome sequence of Pseudonocardiaceae bacterium SL3-2-4.</title>
        <authorList>
            <person name="Ningsih F."/>
            <person name="Yokota A."/>
            <person name="Sakai Y."/>
            <person name="Nanatani K."/>
            <person name="Yabe S."/>
            <person name="Oetari A."/>
            <person name="Sjamsuridzal W."/>
        </authorList>
    </citation>
    <scope>NUCLEOTIDE SEQUENCE [LARGE SCALE GENOMIC DNA]</scope>
    <source>
        <strain evidence="2">SL3-2-4</strain>
    </source>
</reference>
<name>A0A4D4JA63_9PSEU</name>
<dbReference type="Proteomes" id="UP000298860">
    <property type="component" value="Unassembled WGS sequence"/>
</dbReference>
<dbReference type="AlphaFoldDB" id="A0A4D4JA63"/>
<accession>A0A4D4JA63</accession>
<evidence type="ECO:0000313" key="2">
    <source>
        <dbReference type="Proteomes" id="UP000298860"/>
    </source>
</evidence>
<gene>
    <name evidence="1" type="ORF">GTS_53480</name>
</gene>
<sequence length="195" mass="21055">MAERAERAAGALRRAVTASGDIDTAVQDLLAAAAALTALHEPAPDEATPDTRARVTKPITEEAGQPTLVVPAAEPEDHPMPEADQLGKLVTKKVTKSRTRPPPVRATSPTPIDVDVDTVRLERSSDYNITGTWRVLAGTEDDPLVLGFLRREGIYRKWVARTVTAVKVSGHKPTRREALMALLLHHQQAAQGVGR</sequence>
<keyword evidence="2" id="KW-1185">Reference proteome</keyword>
<evidence type="ECO:0000313" key="1">
    <source>
        <dbReference type="EMBL" id="GDY33715.1"/>
    </source>
</evidence>